<dbReference type="RefSeq" id="WP_316698112.1">
    <property type="nucleotide sequence ID" value="NZ_CP136336.1"/>
</dbReference>
<sequence length="40" mass="4433">MHIPHVMTLDKTWALSAEATNAGLQDLAEAQTSDEPARRR</sequence>
<protein>
    <submittedName>
        <fullName evidence="1">Uncharacterized protein</fullName>
    </submittedName>
</protein>
<organism evidence="1 2">
    <name type="scientific">Piscinibacter gummiphilus</name>
    <dbReference type="NCBI Taxonomy" id="946333"/>
    <lineage>
        <taxon>Bacteria</taxon>
        <taxon>Pseudomonadati</taxon>
        <taxon>Pseudomonadota</taxon>
        <taxon>Betaproteobacteria</taxon>
        <taxon>Burkholderiales</taxon>
        <taxon>Sphaerotilaceae</taxon>
        <taxon>Piscinibacter</taxon>
    </lineage>
</organism>
<dbReference type="EMBL" id="CP136336">
    <property type="protein sequence ID" value="WOB05961.1"/>
    <property type="molecule type" value="Genomic_DNA"/>
</dbReference>
<name>A0ABZ0CN63_9BURK</name>
<keyword evidence="2" id="KW-1185">Reference proteome</keyword>
<evidence type="ECO:0000313" key="2">
    <source>
        <dbReference type="Proteomes" id="UP001303946"/>
    </source>
</evidence>
<accession>A0ABZ0CN63</accession>
<reference evidence="1 2" key="1">
    <citation type="submission" date="2023-10" db="EMBL/GenBank/DDBJ databases">
        <title>Bacteria for the degradation of biodegradable plastic PBAT(Polybutylene adipate terephthalate).</title>
        <authorList>
            <person name="Weon H.-Y."/>
            <person name="Yeon J."/>
        </authorList>
    </citation>
    <scope>NUCLEOTIDE SEQUENCE [LARGE SCALE GENOMIC DNA]</scope>
    <source>
        <strain evidence="1 2">SBD 7-3</strain>
    </source>
</reference>
<gene>
    <name evidence="1" type="ORF">RXV79_13625</name>
</gene>
<dbReference type="Proteomes" id="UP001303946">
    <property type="component" value="Chromosome"/>
</dbReference>
<evidence type="ECO:0000313" key="1">
    <source>
        <dbReference type="EMBL" id="WOB05961.1"/>
    </source>
</evidence>
<proteinExistence type="predicted"/>